<evidence type="ECO:0000313" key="4">
    <source>
        <dbReference type="Proteomes" id="UP001209701"/>
    </source>
</evidence>
<reference evidence="3 4" key="1">
    <citation type="submission" date="2021-11" db="EMBL/GenBank/DDBJ databases">
        <authorList>
            <person name="Liang Q."/>
            <person name="Mou H."/>
            <person name="Liu Z."/>
        </authorList>
    </citation>
    <scope>NUCLEOTIDE SEQUENCE [LARGE SCALE GENOMIC DNA]</scope>
    <source>
        <strain evidence="3 4">CHU3</strain>
    </source>
</reference>
<dbReference type="PANTHER" id="PTHR35848">
    <property type="entry name" value="OXALATE-BINDING PROTEIN"/>
    <property type="match status" value="1"/>
</dbReference>
<dbReference type="PANTHER" id="PTHR35848:SF6">
    <property type="entry name" value="CUPIN TYPE-2 DOMAIN-CONTAINING PROTEIN"/>
    <property type="match status" value="1"/>
</dbReference>
<dbReference type="InterPro" id="IPR011051">
    <property type="entry name" value="RmlC_Cupin_sf"/>
</dbReference>
<evidence type="ECO:0000259" key="2">
    <source>
        <dbReference type="Pfam" id="PF07883"/>
    </source>
</evidence>
<accession>A0ABT2YKL3</accession>
<dbReference type="InterPro" id="IPR051610">
    <property type="entry name" value="GPI/OXD"/>
</dbReference>
<dbReference type="Pfam" id="PF07883">
    <property type="entry name" value="Cupin_2"/>
    <property type="match status" value="1"/>
</dbReference>
<evidence type="ECO:0000313" key="3">
    <source>
        <dbReference type="EMBL" id="MCV2370610.1"/>
    </source>
</evidence>
<dbReference type="Proteomes" id="UP001209701">
    <property type="component" value="Unassembled WGS sequence"/>
</dbReference>
<dbReference type="Gene3D" id="2.60.120.10">
    <property type="entry name" value="Jelly Rolls"/>
    <property type="match status" value="1"/>
</dbReference>
<organism evidence="3 4">
    <name type="scientific">Roseateles oligotrophus</name>
    <dbReference type="NCBI Taxonomy" id="1769250"/>
    <lineage>
        <taxon>Bacteria</taxon>
        <taxon>Pseudomonadati</taxon>
        <taxon>Pseudomonadota</taxon>
        <taxon>Betaproteobacteria</taxon>
        <taxon>Burkholderiales</taxon>
        <taxon>Sphaerotilaceae</taxon>
        <taxon>Roseateles</taxon>
    </lineage>
</organism>
<feature type="domain" description="Cupin type-2" evidence="2">
    <location>
        <begin position="63"/>
        <end position="132"/>
    </location>
</feature>
<dbReference type="RefSeq" id="WP_263573201.1">
    <property type="nucleotide sequence ID" value="NZ_JAJIRN010000010.1"/>
</dbReference>
<dbReference type="EMBL" id="JAJIRN010000010">
    <property type="protein sequence ID" value="MCV2370610.1"/>
    <property type="molecule type" value="Genomic_DNA"/>
</dbReference>
<name>A0ABT2YKL3_9BURK</name>
<evidence type="ECO:0000256" key="1">
    <source>
        <dbReference type="ARBA" id="ARBA00022723"/>
    </source>
</evidence>
<keyword evidence="1" id="KW-0479">Metal-binding</keyword>
<dbReference type="SUPFAM" id="SSF51182">
    <property type="entry name" value="RmlC-like cupins"/>
    <property type="match status" value="1"/>
</dbReference>
<proteinExistence type="predicted"/>
<sequence length="173" mass="19446">MNSQTDPSIDKSADKVTELRQKLIRNFLEIPRERFLREPVYDSMVGGVSEGTVARKLGCGVDTVPPGKQSCPYHFHHSQEEMFVVLEGSGTLRVAGEMLAIKAGDVIFIPCGPEYPHHIINTSDAELKYLSISTQDRPEVCEYPDSEKIAVFSKGPAFIQRRDNTLDYWDGER</sequence>
<protein>
    <submittedName>
        <fullName evidence="3">Cupin domain-containing protein</fullName>
    </submittedName>
</protein>
<dbReference type="CDD" id="cd02224">
    <property type="entry name" value="cupin_SPO2919-like"/>
    <property type="match status" value="1"/>
</dbReference>
<dbReference type="InterPro" id="IPR014710">
    <property type="entry name" value="RmlC-like_jellyroll"/>
</dbReference>
<comment type="caution">
    <text evidence="3">The sequence shown here is derived from an EMBL/GenBank/DDBJ whole genome shotgun (WGS) entry which is preliminary data.</text>
</comment>
<gene>
    <name evidence="3" type="ORF">LNV07_21205</name>
</gene>
<dbReference type="InterPro" id="IPR013096">
    <property type="entry name" value="Cupin_2"/>
</dbReference>
<keyword evidence="4" id="KW-1185">Reference proteome</keyword>